<evidence type="ECO:0000259" key="3">
    <source>
        <dbReference type="Pfam" id="PF13751"/>
    </source>
</evidence>
<feature type="compositionally biased region" description="Polar residues" evidence="1">
    <location>
        <begin position="230"/>
        <end position="243"/>
    </location>
</feature>
<evidence type="ECO:0000313" key="4">
    <source>
        <dbReference type="EMBL" id="OUS41166.1"/>
    </source>
</evidence>
<dbReference type="Pfam" id="PF05598">
    <property type="entry name" value="DUF772"/>
    <property type="match status" value="1"/>
</dbReference>
<feature type="domain" description="Transposase InsH N-terminal" evidence="2">
    <location>
        <begin position="26"/>
        <end position="110"/>
    </location>
</feature>
<sequence>MSNFLDDNLNQSVFFDINYLEVLGNNTFEYCLYHLLENDEIVSDFLARYKNKSVGRKAYPPALLLRVIFYAYYRGHTSSRVIESLCKTDLKFIALAGGRQPHFTTIANFVSANCEAMGKLFHKVLLICDQSGLIGKEHFAIDGCKIPTNASKQWSGTHKELRKKSDKLKQAAEKIIDKHMSSDADSGSGKKLKDEQKQTIETLLKNAKKIDDFLSDNQPRMGQGKRKQEVQSNITDNQSAKMTTSKGTIQGMACVTAADEKHQIIVHAQAFGMGQEQATLIPMVEGIKNNFGDDIFKPSLVLTADTGFSSEATMQYLFDENINAVVPDNQFRKRNPVFADSDLYKKHKAIRKKTRKDQSGRDEVLHSSTFTVSLENNSCICPAGKEMLFQGDDFEGARGIYSRFRGKLKDCRECLLQTKCMKKPIKDQGRQVSFLNEEQEKITCLDVMKQKIDSPEGRRLYSRRMWVIEPVFGNITSNKGLNRISVRGEVKATAQWLMYCMIHNIEKLWKNSEIESWA</sequence>
<dbReference type="AlphaFoldDB" id="A0A1Y5HV32"/>
<feature type="region of interest" description="Disordered" evidence="1">
    <location>
        <begin position="214"/>
        <end position="243"/>
    </location>
</feature>
<dbReference type="InterPro" id="IPR008490">
    <property type="entry name" value="Transposase_InsH_N"/>
</dbReference>
<dbReference type="NCBIfam" id="NF033551">
    <property type="entry name" value="transpos_IS1182"/>
    <property type="match status" value="1"/>
</dbReference>
<organism evidence="4 5">
    <name type="scientific">Oleispira antarctica</name>
    <dbReference type="NCBI Taxonomy" id="188908"/>
    <lineage>
        <taxon>Bacteria</taxon>
        <taxon>Pseudomonadati</taxon>
        <taxon>Pseudomonadota</taxon>
        <taxon>Gammaproteobacteria</taxon>
        <taxon>Oceanospirillales</taxon>
        <taxon>Oceanospirillaceae</taxon>
        <taxon>Oleispira</taxon>
    </lineage>
</organism>
<protein>
    <recommendedName>
        <fullName evidence="6">Transposase</fullName>
    </recommendedName>
</protein>
<evidence type="ECO:0000256" key="1">
    <source>
        <dbReference type="SAM" id="MobiDB-lite"/>
    </source>
</evidence>
<gene>
    <name evidence="4" type="ORF">A9R00_02310</name>
</gene>
<comment type="caution">
    <text evidence="4">The sequence shown here is derived from an EMBL/GenBank/DDBJ whole genome shotgun (WGS) entry which is preliminary data.</text>
</comment>
<dbReference type="InterPro" id="IPR025668">
    <property type="entry name" value="Tnp_DDE_dom"/>
</dbReference>
<evidence type="ECO:0000259" key="2">
    <source>
        <dbReference type="Pfam" id="PF05598"/>
    </source>
</evidence>
<evidence type="ECO:0000313" key="5">
    <source>
        <dbReference type="Proteomes" id="UP000227088"/>
    </source>
</evidence>
<evidence type="ECO:0008006" key="6">
    <source>
        <dbReference type="Google" id="ProtNLM"/>
    </source>
</evidence>
<dbReference type="PANTHER" id="PTHR33408">
    <property type="entry name" value="TRANSPOSASE"/>
    <property type="match status" value="1"/>
</dbReference>
<dbReference type="Pfam" id="PF13751">
    <property type="entry name" value="DDE_Tnp_1_6"/>
    <property type="match status" value="1"/>
</dbReference>
<reference evidence="5" key="1">
    <citation type="journal article" date="2017" name="Proc. Natl. Acad. Sci. U.S.A.">
        <title>Simulation of Deepwater Horizon oil plume reveals substrate specialization within a complex community of hydrocarbon degraders.</title>
        <authorList>
            <person name="Hu P."/>
            <person name="Dubinsky E.A."/>
            <person name="Probst A.J."/>
            <person name="Wang J."/>
            <person name="Sieber C.M.K."/>
            <person name="Tom L.M."/>
            <person name="Gardinali P."/>
            <person name="Banfield J.F."/>
            <person name="Atlas R.M."/>
            <person name="Andersen G.L."/>
        </authorList>
    </citation>
    <scope>NUCLEOTIDE SEQUENCE [LARGE SCALE GENOMIC DNA]</scope>
</reference>
<dbReference type="EMBL" id="MABE01000133">
    <property type="protein sequence ID" value="OUS41166.1"/>
    <property type="molecule type" value="Genomic_DNA"/>
</dbReference>
<proteinExistence type="predicted"/>
<name>A0A1Y5HV32_OLEAN</name>
<dbReference type="Proteomes" id="UP000227088">
    <property type="component" value="Unassembled WGS sequence"/>
</dbReference>
<dbReference type="PANTHER" id="PTHR33408:SF2">
    <property type="entry name" value="TRANSPOSASE DDE DOMAIN-CONTAINING PROTEIN"/>
    <property type="match status" value="1"/>
</dbReference>
<feature type="domain" description="Transposase DDE" evidence="3">
    <location>
        <begin position="380"/>
        <end position="509"/>
    </location>
</feature>
<dbReference type="InterPro" id="IPR047629">
    <property type="entry name" value="IS1182_transpos"/>
</dbReference>
<accession>A0A1Y5HV32</accession>